<keyword evidence="1 4" id="KW-0418">Kinase</keyword>
<accession>A0A401UKL1</accession>
<dbReference type="Gene3D" id="3.30.450.20">
    <property type="entry name" value="PAS domain"/>
    <property type="match status" value="1"/>
</dbReference>
<dbReference type="Proteomes" id="UP000287872">
    <property type="component" value="Unassembled WGS sequence"/>
</dbReference>
<dbReference type="SUPFAM" id="SSF55874">
    <property type="entry name" value="ATPase domain of HSP90 chaperone/DNA topoisomerase II/histidine kinase"/>
    <property type="match status" value="1"/>
</dbReference>
<dbReference type="SMART" id="SM00387">
    <property type="entry name" value="HATPase_c"/>
    <property type="match status" value="1"/>
</dbReference>
<dbReference type="GO" id="GO:0016301">
    <property type="term" value="F:kinase activity"/>
    <property type="evidence" value="ECO:0007669"/>
    <property type="project" value="UniProtKB-KW"/>
</dbReference>
<dbReference type="EMBL" id="BHYK01000008">
    <property type="protein sequence ID" value="GCD10087.1"/>
    <property type="molecule type" value="Genomic_DNA"/>
</dbReference>
<dbReference type="Gene3D" id="3.30.565.10">
    <property type="entry name" value="Histidine kinase-like ATPase, C-terminal domain"/>
    <property type="match status" value="1"/>
</dbReference>
<dbReference type="InterPro" id="IPR005467">
    <property type="entry name" value="His_kinase_dom"/>
</dbReference>
<dbReference type="AlphaFoldDB" id="A0A401UKL1"/>
<dbReference type="Pfam" id="PF02518">
    <property type="entry name" value="HATPase_c"/>
    <property type="match status" value="1"/>
</dbReference>
<keyword evidence="2" id="KW-0902">Two-component regulatory system</keyword>
<comment type="caution">
    <text evidence="4">The sequence shown here is derived from an EMBL/GenBank/DDBJ whole genome shotgun (WGS) entry which is preliminary data.</text>
</comment>
<evidence type="ECO:0000313" key="5">
    <source>
        <dbReference type="Proteomes" id="UP000287872"/>
    </source>
</evidence>
<dbReference type="PROSITE" id="PS50109">
    <property type="entry name" value="HIS_KIN"/>
    <property type="match status" value="1"/>
</dbReference>
<dbReference type="RefSeq" id="WP_185732633.1">
    <property type="nucleotide sequence ID" value="NZ_BHYK01000008.1"/>
</dbReference>
<keyword evidence="1 4" id="KW-0808">Transferase</keyword>
<proteinExistence type="predicted"/>
<protein>
    <submittedName>
        <fullName evidence="4">Sensor histidine kinase</fullName>
    </submittedName>
</protein>
<keyword evidence="5" id="KW-1185">Reference proteome</keyword>
<evidence type="ECO:0000256" key="2">
    <source>
        <dbReference type="ARBA" id="ARBA00023012"/>
    </source>
</evidence>
<evidence type="ECO:0000259" key="3">
    <source>
        <dbReference type="PROSITE" id="PS50109"/>
    </source>
</evidence>
<dbReference type="InterPro" id="IPR036890">
    <property type="entry name" value="HATPase_C_sf"/>
</dbReference>
<dbReference type="InterPro" id="IPR003594">
    <property type="entry name" value="HATPase_dom"/>
</dbReference>
<dbReference type="GO" id="GO:0000160">
    <property type="term" value="P:phosphorelay signal transduction system"/>
    <property type="evidence" value="ECO:0007669"/>
    <property type="project" value="UniProtKB-KW"/>
</dbReference>
<sequence>MNIPDFKNFYTTAERLDMEVVKKQSQNFNANDPYLKALDSMNIFIIILNSYRQIVYANKTYLKLLNIKDISDILGKRLGESLGCINFFKNEDGCGTSSACQNCSGRNIVLKSIALNQEVEDEVSIIRKKDGFDVPVNSFAKVVPIEINKEIFYLASFIDATDSVKKRSMEKIFFHDLINTAGALKGILNLLKTEVPPIYENEVAQVEGLFEGLIDEIQSQKQILAAENNELFIELEEFNSKEVLRTLKKLYKGYSDSLNKTIKIAEDSISIDLKNDITLLKRVVGNMLKNALEATMDNGIVTMGCSMAPNEFVQYWIRNSSYIRADVQNSIFKRAFSTKGKDRGLGTYSMKLLGEKYLNGSVGFTSSKSYGTCFYINIPKVKF</sequence>
<evidence type="ECO:0000256" key="1">
    <source>
        <dbReference type="ARBA" id="ARBA00022777"/>
    </source>
</evidence>
<name>A0A401UKL1_9CLOT</name>
<gene>
    <name evidence="4" type="ORF">Ctaglu_17100</name>
</gene>
<organism evidence="4 5">
    <name type="scientific">Clostridium tagluense</name>
    <dbReference type="NCBI Taxonomy" id="360422"/>
    <lineage>
        <taxon>Bacteria</taxon>
        <taxon>Bacillati</taxon>
        <taxon>Bacillota</taxon>
        <taxon>Clostridia</taxon>
        <taxon>Eubacteriales</taxon>
        <taxon>Clostridiaceae</taxon>
        <taxon>Clostridium</taxon>
    </lineage>
</organism>
<reference evidence="4 5" key="1">
    <citation type="submission" date="2018-11" db="EMBL/GenBank/DDBJ databases">
        <title>Genome sequencing and assembly of Clostridium tagluense strain A121.</title>
        <authorList>
            <person name="Murakami T."/>
            <person name="Segawa T."/>
            <person name="Shcherbakova V.A."/>
            <person name="Mori H."/>
            <person name="Yoshimura Y."/>
        </authorList>
    </citation>
    <scope>NUCLEOTIDE SEQUENCE [LARGE SCALE GENOMIC DNA]</scope>
    <source>
        <strain evidence="4 5">A121</strain>
    </source>
</reference>
<feature type="domain" description="Histidine kinase" evidence="3">
    <location>
        <begin position="172"/>
        <end position="382"/>
    </location>
</feature>
<evidence type="ECO:0000313" key="4">
    <source>
        <dbReference type="EMBL" id="GCD10087.1"/>
    </source>
</evidence>